<sequence>MLHKPADEALDWVAVRHVRHVQATAALVIFCQRTHQPSVRITVEHPQNVIQDLDQYICHYSTTILSVKAHIRRELALPDHRPIELKINQQVVSNCLQAAPRFNPTPSLGLAPPVPSQFSRDLMDSLDGARVPNTQEAALLATADDDIPTIGGGDDARAAVEKRKKIHGAEQSDAIFAAIFKKVDAKKSRLSQVLATPVAKNTGLVADTEKYAQIVERERPDWSSDLKRIGVAALCMYRSRSVDVGTVQHVQMIWIILGDRLLRAHNGRAYFYAERLGYFDVFGGLLPPELLFAASRFMLTLEGIFRREVPSGVERMDSAVITAIDSTVENAVAKISGDIPYAAKEAAALVSFRDNCDTMRSAGVADEDCIVKYDVLGNPVTFSSGRSPENSVYIGIRSQPLSTDPVLDAAVARVQKIYSQTFWPIPDAFVFGQAAQALAKRGYSVDTITMHWGPGGVGLSLLTSHLEAMYGHKNHKYFDPNIIFVDDELRKVVELLVDGFIFTSQDSLKKFATAEGVSGRLPHPILTKMFRIVGCTRLEVNKFLVFDDITEQNVESLMRRLAAVKIQARLFDRVHVEKNFGDAAAAGIFARDPDAKEFLMSSVGVAAGHRVQFAFEDDNGAEARRDIIVRHARCGGDRGITEKSPRQACGLLERTSNAAGPLQAEIDAPNSQGHGCKVPKEWLDFSMALVQECQNKMDFLTLPAFKAMPLPTSCKLPAPKPKAFQRLQTEGLWVGIGTVGKAADRIAPRIRTKNGMSALIDAAEKAAREAARSERAESVRRMESFIDTLASRDKRVQEIKRSRLFVDDSAGAQSIDQRLHKVLLTNTFDLDMENFSFCILPQMLKRLSLLDEKGNEFPAALSRASRMPRRLAVSLLPDVHRAAQQHEGKWAEASPFSYPWQGVQNNILQHVVNFICEERVNHLSLHFDGARVDVDRVAATGSSEDFCKGCSERVHATTGYAVTLRNKEHSYFFDLLPAKSAAVVDEGGPRSNEDNKHLLLRGNCIPCAFAAVTGQWQSVRQVEDFRKCRDVAELLGTRFFPRASLLDCREGGYLLHAENGGLPHCVGAAIQGGSVVVVCEKGAARKMSVFDFEECYASALDMKMPRRARGWTGCWISWLLADGTMTARSATRSNINSRRHNENLNFFELLRAKGLAVDDYDSGAPSSAGDQLFRRGNCIPCASAAVTGQWQSVREKIVEQQVEDFRKYRDVAELLGTRFFPRTSLQDCKEGCYLLHAENGGLPHCVGAVIQCGEAAICEKGKAQKMSVSVFAECYARALDIKTVAASRLDDGIDDDESAQLDRLLELLAAGDDEGSEASCDEESCDEGTVDVRSELLRALKAEMDAAKAAVGRGRQSRCILCPFKEFDMSSPKAKRNLLTHLSNYHNPEKKSQRTGARQMGCGNYVASGAKQMKTVFAMFDPDRCRGKSQGRYLERSAQMLQQGVKPAPTCLKIDRDTRLLLDDAGPTFINAAAVRPWPSEGPTTLARRVGGTYYSHAFAEILFKEFMLNYGHVRPTRARIVVRCAEAGSQLTHLLPQKVPQWLELLEDLLIAPFVRAARDLHMQQLLDHDEFVHMSVDATIRAAMRIEVQANDRDSAEKRAAAPFDDTVAKRRILTVRGRTAAVAGRWPIASEAARNIKEMLQMRPPQAALDQCRSIATGEPSGELYGQL</sequence>
<dbReference type="EMBL" id="CAUYUJ010014821">
    <property type="protein sequence ID" value="CAK0846382.1"/>
    <property type="molecule type" value="Genomic_DNA"/>
</dbReference>
<accession>A0ABN9TKA7</accession>
<evidence type="ECO:0000313" key="1">
    <source>
        <dbReference type="EMBL" id="CAK0846382.1"/>
    </source>
</evidence>
<keyword evidence="2" id="KW-1185">Reference proteome</keyword>
<comment type="caution">
    <text evidence="1">The sequence shown here is derived from an EMBL/GenBank/DDBJ whole genome shotgun (WGS) entry which is preliminary data.</text>
</comment>
<protein>
    <submittedName>
        <fullName evidence="1">Uncharacterized protein</fullName>
    </submittedName>
</protein>
<gene>
    <name evidence="1" type="ORF">PCOR1329_LOCUS39912</name>
</gene>
<proteinExistence type="predicted"/>
<evidence type="ECO:0000313" key="2">
    <source>
        <dbReference type="Proteomes" id="UP001189429"/>
    </source>
</evidence>
<dbReference type="Proteomes" id="UP001189429">
    <property type="component" value="Unassembled WGS sequence"/>
</dbReference>
<organism evidence="1 2">
    <name type="scientific">Prorocentrum cordatum</name>
    <dbReference type="NCBI Taxonomy" id="2364126"/>
    <lineage>
        <taxon>Eukaryota</taxon>
        <taxon>Sar</taxon>
        <taxon>Alveolata</taxon>
        <taxon>Dinophyceae</taxon>
        <taxon>Prorocentrales</taxon>
        <taxon>Prorocentraceae</taxon>
        <taxon>Prorocentrum</taxon>
    </lineage>
</organism>
<name>A0ABN9TKA7_9DINO</name>
<reference evidence="1" key="1">
    <citation type="submission" date="2023-10" db="EMBL/GenBank/DDBJ databases">
        <authorList>
            <person name="Chen Y."/>
            <person name="Shah S."/>
            <person name="Dougan E. K."/>
            <person name="Thang M."/>
            <person name="Chan C."/>
        </authorList>
    </citation>
    <scope>NUCLEOTIDE SEQUENCE [LARGE SCALE GENOMIC DNA]</scope>
</reference>